<accession>A0ABY2H072</accession>
<feature type="region of interest" description="Disordered" evidence="1">
    <location>
        <begin position="1"/>
        <end position="51"/>
    </location>
</feature>
<feature type="compositionally biased region" description="Low complexity" evidence="1">
    <location>
        <begin position="202"/>
        <end position="216"/>
    </location>
</feature>
<comment type="caution">
    <text evidence="2">The sequence shown here is derived from an EMBL/GenBank/DDBJ whole genome shotgun (WGS) entry which is preliminary data.</text>
</comment>
<organism evidence="2 3">
    <name type="scientific">Trichoderma ghanense</name>
    <dbReference type="NCBI Taxonomy" id="65468"/>
    <lineage>
        <taxon>Eukaryota</taxon>
        <taxon>Fungi</taxon>
        <taxon>Dikarya</taxon>
        <taxon>Ascomycota</taxon>
        <taxon>Pezizomycotina</taxon>
        <taxon>Sordariomycetes</taxon>
        <taxon>Hypocreomycetidae</taxon>
        <taxon>Hypocreales</taxon>
        <taxon>Hypocreaceae</taxon>
        <taxon>Trichoderma</taxon>
    </lineage>
</organism>
<name>A0ABY2H072_9HYPO</name>
<evidence type="ECO:0000313" key="2">
    <source>
        <dbReference type="EMBL" id="TFB00820.1"/>
    </source>
</evidence>
<proteinExistence type="predicted"/>
<feature type="compositionally biased region" description="Low complexity" evidence="1">
    <location>
        <begin position="710"/>
        <end position="732"/>
    </location>
</feature>
<dbReference type="Proteomes" id="UP001642720">
    <property type="component" value="Unassembled WGS sequence"/>
</dbReference>
<feature type="compositionally biased region" description="Polar residues" evidence="1">
    <location>
        <begin position="192"/>
        <end position="201"/>
    </location>
</feature>
<feature type="region of interest" description="Disordered" evidence="1">
    <location>
        <begin position="697"/>
        <end position="745"/>
    </location>
</feature>
<dbReference type="RefSeq" id="XP_073557021.1">
    <property type="nucleotide sequence ID" value="XM_073704477.1"/>
</dbReference>
<sequence length="884" mass="96459">MTSTKAMTGQPLGRRDSIPDGGEEGNFSDDQMIPDQDDAQAVLQPAMSAAASHLTSLWTPAIEKAAAMQRPGPNGFFDEPELLVSGDDDADGDGEADGEGDGGDTTPKAATSPKSRSPPRAMRKPIIQLDSVPSPKSEARRYAPPSPWKSQQHSKDARPLSDARGILHAAFEPTRQRSRSAGQEALKKLQQAFPSLSTPSNFLPSLSRPRSFLSSFTDGKHQRSRSVASRRRGHASVSQSPSNSPPPHSSADAGAGSEALRPPLLRRTTSDDSMLYHSLSRASSLGDDNRFTDVREQVNVRFMAIKDSLPDVPNFKMPSMPTLAKLQAVSRRSTISLNNIFSNEPATHSKQQLEQDKERDKDKDDSERLDRVLAELTGDIVVMGGYRGSILRSAEPPHQQLWAPVKLGLNMRKANLEVGLDDEDEETMEERIIPSGMLQHIGPIDISRKFFKKLRACENARTGRLRVWDYGYDWRLSPARLSRRLQDFLATLPSNQPGVPAESRGAIVVAHSLGGLITRHAVNQQPHLFAGVLFCGTPMRCINILGPLRNGDAVLFNDKLLTAQVNFSIRTSFTLLPDDGFCFVDRETGEPYPVDFFDPDSWVKWRLSPCVAPPLPPYNRSAGHSPLANLFPKNSLWPRAGGNDGKVDKRRSSMSGLDSAVSKNLNDAANNVANNVQNRASGQPQMNGNIHHRHTMSIPLSQSPQPPYSNPRSDNNNSSSNSWSSNNNSSNTPPSPPPPTAIDPERFRRNYDYLARVLAATKQFRSELAHNPTHQLCNAYPPLAVIYSKSIPTVYAARVSGREAIPCADAYDDLVFRPGDGVVLAKESMLPEGYSLAKGGRVSTERGHVSMMGDLPALARGLAAVVRGRRKGIGYGALTAAGLE</sequence>
<keyword evidence="3" id="KW-1185">Reference proteome</keyword>
<feature type="region of interest" description="Disordered" evidence="1">
    <location>
        <begin position="339"/>
        <end position="367"/>
    </location>
</feature>
<dbReference type="GeneID" id="300578927"/>
<feature type="compositionally biased region" description="Acidic residues" evidence="1">
    <location>
        <begin position="78"/>
        <end position="102"/>
    </location>
</feature>
<feature type="region of interest" description="Disordered" evidence="1">
    <location>
        <begin position="65"/>
        <end position="261"/>
    </location>
</feature>
<reference evidence="2 3" key="1">
    <citation type="submission" date="2018-01" db="EMBL/GenBank/DDBJ databases">
        <title>Genome characterization of the sugarcane-associated fungus Trichoderma ghanense CCMA-1212 and their application in lignocelulose bioconversion.</title>
        <authorList>
            <person name="Steindorff A.S."/>
            <person name="Mendes T.D."/>
            <person name="Vilela E.S.D."/>
            <person name="Rodrigues D.S."/>
            <person name="Formighieri E.F."/>
            <person name="Melo I.S."/>
            <person name="Favaro L.C.L."/>
        </authorList>
    </citation>
    <scope>NUCLEOTIDE SEQUENCE [LARGE SCALE GENOMIC DNA]</scope>
    <source>
        <strain evidence="2 3">CCMA-1212</strain>
    </source>
</reference>
<feature type="compositionally biased region" description="Basic and acidic residues" evidence="1">
    <location>
        <begin position="351"/>
        <end position="367"/>
    </location>
</feature>
<dbReference type="InterPro" id="IPR029058">
    <property type="entry name" value="AB_hydrolase_fold"/>
</dbReference>
<evidence type="ECO:0000313" key="3">
    <source>
        <dbReference type="Proteomes" id="UP001642720"/>
    </source>
</evidence>
<dbReference type="EMBL" id="PPTA01000010">
    <property type="protein sequence ID" value="TFB00820.1"/>
    <property type="molecule type" value="Genomic_DNA"/>
</dbReference>
<feature type="region of interest" description="Disordered" evidence="1">
    <location>
        <begin position="633"/>
        <end position="659"/>
    </location>
</feature>
<feature type="compositionally biased region" description="Basic residues" evidence="1">
    <location>
        <begin position="222"/>
        <end position="234"/>
    </location>
</feature>
<dbReference type="PANTHER" id="PTHR11440">
    <property type="entry name" value="LECITHIN-CHOLESTEROL ACYLTRANSFERASE-RELATED"/>
    <property type="match status" value="1"/>
</dbReference>
<dbReference type="Gene3D" id="3.40.50.1820">
    <property type="entry name" value="alpha/beta hydrolase"/>
    <property type="match status" value="1"/>
</dbReference>
<dbReference type="SUPFAM" id="SSF53474">
    <property type="entry name" value="alpha/beta-Hydrolases"/>
    <property type="match status" value="1"/>
</dbReference>
<feature type="compositionally biased region" description="Polar residues" evidence="1">
    <location>
        <begin position="339"/>
        <end position="350"/>
    </location>
</feature>
<evidence type="ECO:0000256" key="1">
    <source>
        <dbReference type="SAM" id="MobiDB-lite"/>
    </source>
</evidence>
<protein>
    <submittedName>
        <fullName evidence="2">Uncharacterized protein</fullName>
    </submittedName>
</protein>
<gene>
    <name evidence="2" type="ORF">CCMA1212_007306</name>
</gene>